<name>A0A833QXR2_9POAL</name>
<protein>
    <submittedName>
        <fullName evidence="3">Fasciclin-like arabinogalactan protein 19</fullName>
    </submittedName>
</protein>
<dbReference type="PANTHER" id="PTHR33985:SF15">
    <property type="entry name" value="FASCICLIN-LIKE ARABINOGALACTAN PROTEIN 19"/>
    <property type="match status" value="1"/>
</dbReference>
<feature type="domain" description="FAS1" evidence="2">
    <location>
        <begin position="65"/>
        <end position="195"/>
    </location>
</feature>
<dbReference type="InterPro" id="IPR052806">
    <property type="entry name" value="Fasciclin-like_AGP"/>
</dbReference>
<keyword evidence="4" id="KW-1185">Reference proteome</keyword>
<dbReference type="SMART" id="SM00554">
    <property type="entry name" value="FAS1"/>
    <property type="match status" value="1"/>
</dbReference>
<evidence type="ECO:0000313" key="3">
    <source>
        <dbReference type="EMBL" id="KAF3337670.1"/>
    </source>
</evidence>
<dbReference type="OrthoDB" id="1937685at2759"/>
<reference evidence="3" key="1">
    <citation type="submission" date="2020-01" db="EMBL/GenBank/DDBJ databases">
        <title>Genome sequence of Kobresia littledalei, the first chromosome-level genome in the family Cyperaceae.</title>
        <authorList>
            <person name="Qu G."/>
        </authorList>
    </citation>
    <scope>NUCLEOTIDE SEQUENCE</scope>
    <source>
        <strain evidence="3">C.B.Clarke</strain>
        <tissue evidence="3">Leaf</tissue>
    </source>
</reference>
<evidence type="ECO:0000259" key="2">
    <source>
        <dbReference type="PROSITE" id="PS50213"/>
    </source>
</evidence>
<proteinExistence type="inferred from homology"/>
<sequence length="290" mass="31181">MTPSIDFCLCYKTRSSLTQPHSKKTRLEKEQSAMAKEKQSLLLLLPFLLLLLTLPSPSLSILESSLNAAITSLRSNSYTLFGNAILTSDLYTDLLSNDSASFTLFAPTDPSLFTLDISTRADLYVSSLRRHVAIGRLQSLTPPFPDALPSLLPDHPVSLSMINGSGIVTANGVVIIAPRIFDGPDLTVHGLAGMLPVRFAYPPSIAPTLSSPPSDRVVEAPMAQMDQISLPPEMARLSLDEISPSPMVLRKGEEWWCLTGEVEEAGCFKVSSDLGLANASPPMTGIEGGL</sequence>
<gene>
    <name evidence="3" type="ORF">FCM35_KLT18257</name>
</gene>
<comment type="similarity">
    <text evidence="1">Belongs to the fasciclin-like AGP family.</text>
</comment>
<dbReference type="PANTHER" id="PTHR33985">
    <property type="entry name" value="OS02G0491300 PROTEIN-RELATED"/>
    <property type="match status" value="1"/>
</dbReference>
<comment type="caution">
    <text evidence="3">The sequence shown here is derived from an EMBL/GenBank/DDBJ whole genome shotgun (WGS) entry which is preliminary data.</text>
</comment>
<dbReference type="SUPFAM" id="SSF82153">
    <property type="entry name" value="FAS1 domain"/>
    <property type="match status" value="1"/>
</dbReference>
<organism evidence="3 4">
    <name type="scientific">Carex littledalei</name>
    <dbReference type="NCBI Taxonomy" id="544730"/>
    <lineage>
        <taxon>Eukaryota</taxon>
        <taxon>Viridiplantae</taxon>
        <taxon>Streptophyta</taxon>
        <taxon>Embryophyta</taxon>
        <taxon>Tracheophyta</taxon>
        <taxon>Spermatophyta</taxon>
        <taxon>Magnoliopsida</taxon>
        <taxon>Liliopsida</taxon>
        <taxon>Poales</taxon>
        <taxon>Cyperaceae</taxon>
        <taxon>Cyperoideae</taxon>
        <taxon>Cariceae</taxon>
        <taxon>Carex</taxon>
        <taxon>Carex subgen. Euthyceras</taxon>
    </lineage>
</organism>
<dbReference type="AlphaFoldDB" id="A0A833QXR2"/>
<accession>A0A833QXR2</accession>
<dbReference type="EMBL" id="SWLB01000006">
    <property type="protein sequence ID" value="KAF3337670.1"/>
    <property type="molecule type" value="Genomic_DNA"/>
</dbReference>
<evidence type="ECO:0000313" key="4">
    <source>
        <dbReference type="Proteomes" id="UP000623129"/>
    </source>
</evidence>
<dbReference type="PROSITE" id="PS50213">
    <property type="entry name" value="FAS1"/>
    <property type="match status" value="1"/>
</dbReference>
<dbReference type="InterPro" id="IPR036378">
    <property type="entry name" value="FAS1_dom_sf"/>
</dbReference>
<dbReference type="Proteomes" id="UP000623129">
    <property type="component" value="Unassembled WGS sequence"/>
</dbReference>
<dbReference type="InterPro" id="IPR000782">
    <property type="entry name" value="FAS1_domain"/>
</dbReference>
<evidence type="ECO:0000256" key="1">
    <source>
        <dbReference type="ARBA" id="ARBA00007843"/>
    </source>
</evidence>